<dbReference type="RefSeq" id="WP_273742648.1">
    <property type="nucleotide sequence ID" value="NZ_CP117466.1"/>
</dbReference>
<dbReference type="Proteomes" id="UP001216899">
    <property type="component" value="Chromosome"/>
</dbReference>
<protein>
    <recommendedName>
        <fullName evidence="3">Alpha/beta hydrolase</fullName>
    </recommendedName>
</protein>
<dbReference type="EMBL" id="CP117466">
    <property type="protein sequence ID" value="WDA11392.1"/>
    <property type="molecule type" value="Genomic_DNA"/>
</dbReference>
<accession>A0ABY7UNW8</accession>
<proteinExistence type="predicted"/>
<evidence type="ECO:0008006" key="3">
    <source>
        <dbReference type="Google" id="ProtNLM"/>
    </source>
</evidence>
<sequence>MFKDWFKKIPSFKDKPLKSTVSSYNIHKSENLFISTENYHLEAFIYDYRRLVVSFEPFNPNATADGYRMGWGSPLFRSQCVSHLCIKPKVSDWYRGPDLLTAFAELKAGGFFQAFETVVTYGGSMGGYAALAFADVVGAKFVFSLNPQSTLDKTKVPWETRFHQGWHQDWSSAYAEARQGIENVERAYIAVDMREELDRKHVDRITGSNVQILNMPYVGHMMPLHFQQAGILRSTLSQIMDGNLNLSDYRSKARARRNLRAYYATLLSRQRVQGSEKFRSIVEDHKERRTGHYTD</sequence>
<evidence type="ECO:0000313" key="2">
    <source>
        <dbReference type="Proteomes" id="UP001216899"/>
    </source>
</evidence>
<evidence type="ECO:0000313" key="1">
    <source>
        <dbReference type="EMBL" id="WDA11392.1"/>
    </source>
</evidence>
<organism evidence="1 2">
    <name type="scientific">Paracoccus marcusii</name>
    <dbReference type="NCBI Taxonomy" id="59779"/>
    <lineage>
        <taxon>Bacteria</taxon>
        <taxon>Pseudomonadati</taxon>
        <taxon>Pseudomonadota</taxon>
        <taxon>Alphaproteobacteria</taxon>
        <taxon>Rhodobacterales</taxon>
        <taxon>Paracoccaceae</taxon>
        <taxon>Paracoccus</taxon>
    </lineage>
</organism>
<dbReference type="InterPro" id="IPR029058">
    <property type="entry name" value="AB_hydrolase_fold"/>
</dbReference>
<reference evidence="1 2" key="1">
    <citation type="submission" date="2023-02" db="EMBL/GenBank/DDBJ databases">
        <title>Whole genome sequenc of Paracoccus marcusii MBLB0836.</title>
        <authorList>
            <person name="Seo M.-J."/>
            <person name="Cho E.-S."/>
            <person name="Hwang C.Y."/>
        </authorList>
    </citation>
    <scope>NUCLEOTIDE SEQUENCE [LARGE SCALE GENOMIC DNA]</scope>
    <source>
        <strain evidence="1 2">MBLB0836</strain>
    </source>
</reference>
<keyword evidence="2" id="KW-1185">Reference proteome</keyword>
<gene>
    <name evidence="1" type="ORF">PRL19_08670</name>
</gene>
<dbReference type="SUPFAM" id="SSF53474">
    <property type="entry name" value="alpha/beta-Hydrolases"/>
    <property type="match status" value="1"/>
</dbReference>
<name>A0ABY7UNW8_9RHOB</name>